<evidence type="ECO:0000313" key="2">
    <source>
        <dbReference type="EMBL" id="CAG8580164.1"/>
    </source>
</evidence>
<evidence type="ECO:0000313" key="3">
    <source>
        <dbReference type="Proteomes" id="UP000789706"/>
    </source>
</evidence>
<evidence type="ECO:0000256" key="1">
    <source>
        <dbReference type="SAM" id="MobiDB-lite"/>
    </source>
</evidence>
<dbReference type="Proteomes" id="UP000789706">
    <property type="component" value="Unassembled WGS sequence"/>
</dbReference>
<dbReference type="EMBL" id="CAJVPK010001279">
    <property type="protein sequence ID" value="CAG8580164.1"/>
    <property type="molecule type" value="Genomic_DNA"/>
</dbReference>
<sequence>MGKLVMELGMRRSSGPDLRTWSLGPEPTRNSRTVGTRIGELEWKYLKKNPSFVGIGTSEI</sequence>
<comment type="caution">
    <text evidence="2">The sequence shown here is derived from an EMBL/GenBank/DDBJ whole genome shotgun (WGS) entry which is preliminary data.</text>
</comment>
<proteinExistence type="predicted"/>
<gene>
    <name evidence="2" type="ORF">DEBURN_LOCUS8533</name>
</gene>
<organism evidence="2 3">
    <name type="scientific">Diversispora eburnea</name>
    <dbReference type="NCBI Taxonomy" id="1213867"/>
    <lineage>
        <taxon>Eukaryota</taxon>
        <taxon>Fungi</taxon>
        <taxon>Fungi incertae sedis</taxon>
        <taxon>Mucoromycota</taxon>
        <taxon>Glomeromycotina</taxon>
        <taxon>Glomeromycetes</taxon>
        <taxon>Diversisporales</taxon>
        <taxon>Diversisporaceae</taxon>
        <taxon>Diversispora</taxon>
    </lineage>
</organism>
<feature type="region of interest" description="Disordered" evidence="1">
    <location>
        <begin position="11"/>
        <end position="33"/>
    </location>
</feature>
<keyword evidence="3" id="KW-1185">Reference proteome</keyword>
<accession>A0A9N9G437</accession>
<name>A0A9N9G437_9GLOM</name>
<protein>
    <submittedName>
        <fullName evidence="2">4980_t:CDS:1</fullName>
    </submittedName>
</protein>
<reference evidence="2" key="1">
    <citation type="submission" date="2021-06" db="EMBL/GenBank/DDBJ databases">
        <authorList>
            <person name="Kallberg Y."/>
            <person name="Tangrot J."/>
            <person name="Rosling A."/>
        </authorList>
    </citation>
    <scope>NUCLEOTIDE SEQUENCE</scope>
    <source>
        <strain evidence="2">AZ414A</strain>
    </source>
</reference>
<dbReference type="AlphaFoldDB" id="A0A9N9G437"/>